<sequence length="93" mass="9866">MSQLRDRLPTKAVIGWVMDDNYKTPLVEAAIEVAARYQKLADDAIFLFEGSEADEIAHGSLEASAPVADEVAVGSASAHQPAADRRAAIASRA</sequence>
<comment type="caution">
    <text evidence="1">The sequence shown here is derived from an EMBL/GenBank/DDBJ whole genome shotgun (WGS) entry which is preliminary data.</text>
</comment>
<keyword evidence="2" id="KW-1185">Reference proteome</keyword>
<dbReference type="EMBL" id="SLWM01000016">
    <property type="protein sequence ID" value="TCO16640.1"/>
    <property type="molecule type" value="Genomic_DNA"/>
</dbReference>
<organism evidence="1 2">
    <name type="scientific">Kribbella orskensis</name>
    <dbReference type="NCBI Taxonomy" id="2512216"/>
    <lineage>
        <taxon>Bacteria</taxon>
        <taxon>Bacillati</taxon>
        <taxon>Actinomycetota</taxon>
        <taxon>Actinomycetes</taxon>
        <taxon>Propionibacteriales</taxon>
        <taxon>Kribbellaceae</taxon>
        <taxon>Kribbella</taxon>
    </lineage>
</organism>
<dbReference type="RefSeq" id="WP_132333416.1">
    <property type="nucleotide sequence ID" value="NZ_SLWM01000016.1"/>
</dbReference>
<reference evidence="1 2" key="1">
    <citation type="journal article" date="2015" name="Stand. Genomic Sci.">
        <title>Genomic Encyclopedia of Bacterial and Archaeal Type Strains, Phase III: the genomes of soil and plant-associated and newly described type strains.</title>
        <authorList>
            <person name="Whitman W.B."/>
            <person name="Woyke T."/>
            <person name="Klenk H.P."/>
            <person name="Zhou Y."/>
            <person name="Lilburn T.G."/>
            <person name="Beck B.J."/>
            <person name="De Vos P."/>
            <person name="Vandamme P."/>
            <person name="Eisen J.A."/>
            <person name="Garrity G."/>
            <person name="Hugenholtz P."/>
            <person name="Kyrpides N.C."/>
        </authorList>
    </citation>
    <scope>NUCLEOTIDE SEQUENCE [LARGE SCALE GENOMIC DNA]</scope>
    <source>
        <strain evidence="1 2">VKM Ac-2538</strain>
    </source>
</reference>
<name>A0ABY2BCR5_9ACTN</name>
<protein>
    <submittedName>
        <fullName evidence="1">Uncharacterized protein</fullName>
    </submittedName>
</protein>
<proteinExistence type="predicted"/>
<evidence type="ECO:0000313" key="1">
    <source>
        <dbReference type="EMBL" id="TCO16640.1"/>
    </source>
</evidence>
<dbReference type="Proteomes" id="UP000295818">
    <property type="component" value="Unassembled WGS sequence"/>
</dbReference>
<evidence type="ECO:0000313" key="2">
    <source>
        <dbReference type="Proteomes" id="UP000295818"/>
    </source>
</evidence>
<accession>A0ABY2BCR5</accession>
<gene>
    <name evidence="1" type="ORF">EV644_1169</name>
</gene>